<dbReference type="Proteomes" id="UP000267606">
    <property type="component" value="Unassembled WGS sequence"/>
</dbReference>
<evidence type="ECO:0000256" key="7">
    <source>
        <dbReference type="ARBA" id="ARBA00031267"/>
    </source>
</evidence>
<evidence type="ECO:0000256" key="5">
    <source>
        <dbReference type="ARBA" id="ARBA00022679"/>
    </source>
</evidence>
<accession>A0A183I5E0</accession>
<keyword evidence="12" id="KW-1185">Reference proteome</keyword>
<dbReference type="EMBL" id="UZAJ01041400">
    <property type="protein sequence ID" value="VDP19723.1"/>
    <property type="molecule type" value="Genomic_DNA"/>
</dbReference>
<sequence>MLFLRMKSKANPKSYYAWFYRLWCFKQLTNPDIAAELAACEKFLNLDGRNFHCWDYRREIAEFGAHSAEEELKFSDRLIDANFSNYSSWHYRASLLPSLFPDPEKQMIVNQQTLYNEYQKLQNAFFTDPEDQSAWIYAEWLLLSDQKKKKCELVSMSSEMMNRKAFRAKNSYRFEIAGELAECQLRPSLSEPYEIIDMERGYVNFEEIYQIYHIRCKPVSEARRHIIEKVMDNCQELLKELEVEQKKEILKWPLLTYTFAILELEPIEMLSTILTNLEELATKVDPQRCQMYEEMAMNLRISQKLREKLGDVHRIDILFRQVSGHVVGELKLDNLGLK</sequence>
<dbReference type="SUPFAM" id="SSF48439">
    <property type="entry name" value="Protein prenylyltransferase"/>
    <property type="match status" value="1"/>
</dbReference>
<dbReference type="AlphaFoldDB" id="A0A183I5E0"/>
<dbReference type="STRING" id="387005.A0A183I5E0"/>
<evidence type="ECO:0000256" key="9">
    <source>
        <dbReference type="RuleBase" id="RU367120"/>
    </source>
</evidence>
<evidence type="ECO:0000313" key="13">
    <source>
        <dbReference type="WBParaSite" id="OFLC_0001496301-mRNA-1"/>
    </source>
</evidence>
<dbReference type="PROSITE" id="PS51147">
    <property type="entry name" value="PFTA"/>
    <property type="match status" value="3"/>
</dbReference>
<comment type="function">
    <text evidence="9">Catalyzes the transfer of a geranyl-geranyl moiety from geranyl-geranyl pyrophosphate to cysteines occuring in specific C-terminal amino acid sequences.</text>
</comment>
<dbReference type="Gene3D" id="1.25.40.120">
    <property type="entry name" value="Protein prenylyltransferase"/>
    <property type="match status" value="1"/>
</dbReference>
<keyword evidence="5 9" id="KW-0808">Transferase</keyword>
<dbReference type="PANTHER" id="PTHR11129:SF2">
    <property type="entry name" value="GERANYLGERANYL TRANSFERASE TYPE-2 SUBUNIT ALPHA"/>
    <property type="match status" value="1"/>
</dbReference>
<reference evidence="13" key="1">
    <citation type="submission" date="2016-06" db="UniProtKB">
        <authorList>
            <consortium name="WormBaseParasite"/>
        </authorList>
    </citation>
    <scope>IDENTIFICATION</scope>
</reference>
<evidence type="ECO:0000256" key="4">
    <source>
        <dbReference type="ARBA" id="ARBA00022602"/>
    </source>
</evidence>
<dbReference type="FunFam" id="1.25.40.120:FF:000035">
    <property type="entry name" value="Geranylgeranyl transferase type-2 subunit alpha"/>
    <property type="match status" value="1"/>
</dbReference>
<evidence type="ECO:0000256" key="1">
    <source>
        <dbReference type="ARBA" id="ARBA00006734"/>
    </source>
</evidence>
<organism evidence="13">
    <name type="scientific">Onchocerca flexuosa</name>
    <dbReference type="NCBI Taxonomy" id="387005"/>
    <lineage>
        <taxon>Eukaryota</taxon>
        <taxon>Metazoa</taxon>
        <taxon>Ecdysozoa</taxon>
        <taxon>Nematoda</taxon>
        <taxon>Chromadorea</taxon>
        <taxon>Rhabditida</taxon>
        <taxon>Spirurina</taxon>
        <taxon>Spiruromorpha</taxon>
        <taxon>Filarioidea</taxon>
        <taxon>Onchocercidae</taxon>
        <taxon>Onchocerca</taxon>
    </lineage>
</organism>
<dbReference type="Pfam" id="PF01239">
    <property type="entry name" value="PPTA"/>
    <property type="match status" value="3"/>
</dbReference>
<comment type="catalytic activity">
    <reaction evidence="8 9">
        <text>geranylgeranyl diphosphate + L-cysteinyl-[protein] = S-geranylgeranyl-L-cysteinyl-[protein] + diphosphate</text>
        <dbReference type="Rhea" id="RHEA:21240"/>
        <dbReference type="Rhea" id="RHEA-COMP:10131"/>
        <dbReference type="Rhea" id="RHEA-COMP:11537"/>
        <dbReference type="ChEBI" id="CHEBI:29950"/>
        <dbReference type="ChEBI" id="CHEBI:33019"/>
        <dbReference type="ChEBI" id="CHEBI:57533"/>
        <dbReference type="ChEBI" id="CHEBI:86021"/>
        <dbReference type="EC" id="2.5.1.60"/>
    </reaction>
</comment>
<comment type="similarity">
    <text evidence="1 9">Belongs to the protein prenyltransferase subunit alpha family.</text>
</comment>
<dbReference type="GO" id="GO:0097354">
    <property type="term" value="P:prenylation"/>
    <property type="evidence" value="ECO:0007669"/>
    <property type="project" value="UniProtKB-UniRule"/>
</dbReference>
<dbReference type="WBParaSite" id="OFLC_0001496301-mRNA-1">
    <property type="protein sequence ID" value="OFLC_0001496301-mRNA-1"/>
    <property type="gene ID" value="OFLC_0001496301"/>
</dbReference>
<name>A0A183I5E0_9BILA</name>
<evidence type="ECO:0000256" key="8">
    <source>
        <dbReference type="ARBA" id="ARBA00047658"/>
    </source>
</evidence>
<evidence type="ECO:0000256" key="6">
    <source>
        <dbReference type="ARBA" id="ARBA00022737"/>
    </source>
</evidence>
<evidence type="ECO:0000256" key="3">
    <source>
        <dbReference type="ARBA" id="ARBA00014772"/>
    </source>
</evidence>
<evidence type="ECO:0000256" key="10">
    <source>
        <dbReference type="SAM" id="Coils"/>
    </source>
</evidence>
<feature type="coiled-coil region" evidence="10">
    <location>
        <begin position="224"/>
        <end position="251"/>
    </location>
</feature>
<keyword evidence="10" id="KW-0175">Coiled coil</keyword>
<keyword evidence="6" id="KW-0677">Repeat</keyword>
<reference evidence="11 12" key="2">
    <citation type="submission" date="2018-11" db="EMBL/GenBank/DDBJ databases">
        <authorList>
            <consortium name="Pathogen Informatics"/>
        </authorList>
    </citation>
    <scope>NUCLEOTIDE SEQUENCE [LARGE SCALE GENOMIC DNA]</scope>
</reference>
<dbReference type="InterPro" id="IPR002088">
    <property type="entry name" value="Prenyl_trans_a"/>
</dbReference>
<evidence type="ECO:0000256" key="2">
    <source>
        <dbReference type="ARBA" id="ARBA00012656"/>
    </source>
</evidence>
<proteinExistence type="inferred from homology"/>
<dbReference type="GO" id="GO:0004663">
    <property type="term" value="F:Rab geranylgeranyltransferase activity"/>
    <property type="evidence" value="ECO:0007669"/>
    <property type="project" value="UniProtKB-UniRule"/>
</dbReference>
<dbReference type="PANTHER" id="PTHR11129">
    <property type="entry name" value="PROTEIN FARNESYLTRANSFERASE ALPHA SUBUNIT/RAB GERANYLGERANYL TRANSFERASE ALPHA SUBUNIT"/>
    <property type="match status" value="1"/>
</dbReference>
<evidence type="ECO:0000313" key="11">
    <source>
        <dbReference type="EMBL" id="VDP19723.1"/>
    </source>
</evidence>
<dbReference type="GO" id="GO:0005968">
    <property type="term" value="C:Rab-protein geranylgeranyltransferase complex"/>
    <property type="evidence" value="ECO:0007669"/>
    <property type="project" value="TreeGrafter"/>
</dbReference>
<keyword evidence="4 9" id="KW-0637">Prenyltransferase</keyword>
<protein>
    <recommendedName>
        <fullName evidence="3 9">Geranylgeranyl transferase type-2 subunit alpha</fullName>
        <ecNumber evidence="2 9">2.5.1.60</ecNumber>
    </recommendedName>
    <alternativeName>
        <fullName evidence="7 9">Geranylgeranyl transferase type II subunit alpha</fullName>
    </alternativeName>
</protein>
<dbReference type="EC" id="2.5.1.60" evidence="2 9"/>
<evidence type="ECO:0000313" key="12">
    <source>
        <dbReference type="Proteomes" id="UP000267606"/>
    </source>
</evidence>
<gene>
    <name evidence="11" type="ORF">OFLC_LOCUS14952</name>
</gene>